<keyword evidence="3" id="KW-1185">Reference proteome</keyword>
<dbReference type="PROSITE" id="PS50022">
    <property type="entry name" value="FA58C_3"/>
    <property type="match status" value="1"/>
</dbReference>
<dbReference type="Proteomes" id="UP000644588">
    <property type="component" value="Unassembled WGS sequence"/>
</dbReference>
<evidence type="ECO:0000313" key="2">
    <source>
        <dbReference type="EMBL" id="MBF0882971.1"/>
    </source>
</evidence>
<comment type="caution">
    <text evidence="2">The sequence shown here is derived from an EMBL/GenBank/DDBJ whole genome shotgun (WGS) entry which is preliminary data.</text>
</comment>
<accession>A0ABR9YP58</accession>
<dbReference type="InterPro" id="IPR000421">
    <property type="entry name" value="FA58C"/>
</dbReference>
<dbReference type="RefSeq" id="WP_194264858.1">
    <property type="nucleotide sequence ID" value="NZ_JABCQF010000005.1"/>
</dbReference>
<gene>
    <name evidence="2" type="ORF">HKD31_09480</name>
</gene>
<evidence type="ECO:0000313" key="3">
    <source>
        <dbReference type="Proteomes" id="UP000644588"/>
    </source>
</evidence>
<evidence type="ECO:0000259" key="1">
    <source>
        <dbReference type="PROSITE" id="PS50022"/>
    </source>
</evidence>
<name>A0ABR9YP58_9PROT</name>
<dbReference type="EMBL" id="JABCQF010000005">
    <property type="protein sequence ID" value="MBF0882971.1"/>
    <property type="molecule type" value="Genomic_DNA"/>
</dbReference>
<dbReference type="Gene3D" id="2.60.120.260">
    <property type="entry name" value="Galactose-binding domain-like"/>
    <property type="match status" value="1"/>
</dbReference>
<proteinExistence type="predicted"/>
<feature type="domain" description="F5/8 type C" evidence="1">
    <location>
        <begin position="308"/>
        <end position="402"/>
    </location>
</feature>
<dbReference type="SUPFAM" id="SSF49785">
    <property type="entry name" value="Galactose-binding domain-like"/>
    <property type="match status" value="1"/>
</dbReference>
<dbReference type="InterPro" id="IPR008979">
    <property type="entry name" value="Galactose-bd-like_sf"/>
</dbReference>
<protein>
    <recommendedName>
        <fullName evidence="1">F5/8 type C domain-containing protein</fullName>
    </recommendedName>
</protein>
<sequence>MSEIILNNDNYEVSYWNRKSNTVTVVFSSAGALALAQPVEEFRNTIKNFDTSYIFVRSKHLDWYNNSNSVKMFRFVSDFCLKYQYIFSMGESLGGSGSLLFSKYCDRITRILAFSPQYSALPSFCKWFGPLTPLDGAIGTFAFSDYAPENATSKAILIYPTQSYEDNLHAKFYKSENFNVVFIKTHHHDIARHLKKDYETNYLNIVLNAFYDRKIEISTKSFTDLLSNISERNPKTYTKWIGQQTFRYDVFIEIPDFPLISEEGKADQSSVCEYSFHRHSTEEEAQRALTEPLRMIPAFHTNIEKNPWWSIELKSRAHIKQIIIFNRCDNEEYNRRLSKFSLLKSDDGIYWEEFFEKTDTRYIGGEFGEPLQIETDFLARYIKIVLKETSFLHLSKFNIYGNYV</sequence>
<reference evidence="2" key="1">
    <citation type="submission" date="2020-04" db="EMBL/GenBank/DDBJ databases">
        <authorList>
            <person name="Sombolestani A."/>
        </authorList>
    </citation>
    <scope>NUCLEOTIDE SEQUENCE</scope>
    <source>
        <strain evidence="2">R-71646</strain>
    </source>
</reference>
<dbReference type="Pfam" id="PF00754">
    <property type="entry name" value="F5_F8_type_C"/>
    <property type="match status" value="1"/>
</dbReference>
<organism evidence="2 3">
    <name type="scientific">Gluconobacter potus</name>
    <dbReference type="NCBI Taxonomy" id="2724927"/>
    <lineage>
        <taxon>Bacteria</taxon>
        <taxon>Pseudomonadati</taxon>
        <taxon>Pseudomonadota</taxon>
        <taxon>Alphaproteobacteria</taxon>
        <taxon>Acetobacterales</taxon>
        <taxon>Acetobacteraceae</taxon>
        <taxon>Gluconobacter</taxon>
    </lineage>
</organism>
<reference evidence="2" key="2">
    <citation type="submission" date="2020-11" db="EMBL/GenBank/DDBJ databases">
        <title>Description of novel Gluconobacter species.</title>
        <authorList>
            <person name="Cleenwerck I."/>
            <person name="Cnockaert M."/>
            <person name="Borremans W."/>
            <person name="Wieme A.D."/>
            <person name="De Vuyst L."/>
            <person name="Vandamme P."/>
        </authorList>
    </citation>
    <scope>NUCLEOTIDE SEQUENCE</scope>
    <source>
        <strain evidence="2">R-71646</strain>
    </source>
</reference>